<dbReference type="STRING" id="1348114.OM33_06105"/>
<gene>
    <name evidence="1" type="ORF">OM33_06105</name>
</gene>
<evidence type="ECO:0000313" key="2">
    <source>
        <dbReference type="Proteomes" id="UP000030341"/>
    </source>
</evidence>
<proteinExistence type="predicted"/>
<dbReference type="HOGENOM" id="CLU_1314539_0_0_6"/>
<dbReference type="RefSeq" id="WP_038640031.1">
    <property type="nucleotide sequence ID" value="NZ_CP009888.1"/>
</dbReference>
<name>A0A0A7EDK9_9GAMM</name>
<dbReference type="AlphaFoldDB" id="A0A0A7EDK9"/>
<protein>
    <submittedName>
        <fullName evidence="1">Uncharacterized protein</fullName>
    </submittedName>
</protein>
<dbReference type="eggNOG" id="ENOG5031DVC">
    <property type="taxonomic scope" value="Bacteria"/>
</dbReference>
<evidence type="ECO:0000313" key="1">
    <source>
        <dbReference type="EMBL" id="AIY64765.1"/>
    </source>
</evidence>
<keyword evidence="2" id="KW-1185">Reference proteome</keyword>
<accession>A0A0A7EDK9</accession>
<sequence length="210" mass="24062">MQTGCKEQTELWRSSSKSNAYNALCNTFYVREIHRLSKESFNNVERLQRRFASLPYYIEKAANHILDGNSPLTLDTQNGSWIAKQSRAVPKCDLEKNTQFFSKNAFVGLIIPVLVYDGEYSTVRIDSVDEVTDSRFHCNQFGWVAMNGQYQDNNDIQVLKPSKAAFSAACCGHVWLLGRATTPRVLTLREMLLAARINWQDFKHPFITQK</sequence>
<reference evidence="1 2" key="1">
    <citation type="submission" date="2014-11" db="EMBL/GenBank/DDBJ databases">
        <title>Complete Genome Sequence of Pseudoalteromonas sp. Strain OCN003 Isolated from Kaneohe Bay, Oahu, Hawaii.</title>
        <authorList>
            <person name="Beurmann S."/>
            <person name="Videau P."/>
            <person name="Ushijima B."/>
            <person name="Smith A.M."/>
            <person name="Aeby G.S."/>
            <person name="Callahan S.M."/>
            <person name="Belcaid M."/>
        </authorList>
    </citation>
    <scope>NUCLEOTIDE SEQUENCE [LARGE SCALE GENOMIC DNA]</scope>
    <source>
        <strain evidence="1 2">OCN003</strain>
    </source>
</reference>
<dbReference type="EMBL" id="CP009888">
    <property type="protein sequence ID" value="AIY64765.1"/>
    <property type="molecule type" value="Genomic_DNA"/>
</dbReference>
<dbReference type="KEGG" id="pseo:OM33_06105"/>
<dbReference type="Proteomes" id="UP000030341">
    <property type="component" value="Chromosome 1"/>
</dbReference>
<organism evidence="1 2">
    <name type="scientific">Pseudoalteromonas piratica</name>
    <dbReference type="NCBI Taxonomy" id="1348114"/>
    <lineage>
        <taxon>Bacteria</taxon>
        <taxon>Pseudomonadati</taxon>
        <taxon>Pseudomonadota</taxon>
        <taxon>Gammaproteobacteria</taxon>
        <taxon>Alteromonadales</taxon>
        <taxon>Pseudoalteromonadaceae</taxon>
        <taxon>Pseudoalteromonas</taxon>
    </lineage>
</organism>